<accession>A0A9D5KA19</accession>
<feature type="transmembrane region" description="Helical" evidence="1">
    <location>
        <begin position="58"/>
        <end position="75"/>
    </location>
</feature>
<dbReference type="NCBIfam" id="TIGR04183">
    <property type="entry name" value="Por_Secre_tail"/>
    <property type="match status" value="1"/>
</dbReference>
<keyword evidence="1" id="KW-1133">Transmembrane helix</keyword>
<dbReference type="Gene3D" id="2.120.10.10">
    <property type="match status" value="1"/>
</dbReference>
<dbReference type="SUPFAM" id="SSF50939">
    <property type="entry name" value="Sialidases"/>
    <property type="match status" value="1"/>
</dbReference>
<name>A0A9D5KA19_UNCW3</name>
<keyword evidence="1" id="KW-0812">Transmembrane</keyword>
<dbReference type="InterPro" id="IPR036278">
    <property type="entry name" value="Sialidase_sf"/>
</dbReference>
<dbReference type="Gene3D" id="2.60.40.4070">
    <property type="match status" value="1"/>
</dbReference>
<organism evidence="2 3">
    <name type="scientific">candidate division WOR-3 bacterium</name>
    <dbReference type="NCBI Taxonomy" id="2052148"/>
    <lineage>
        <taxon>Bacteria</taxon>
        <taxon>Bacteria division WOR-3</taxon>
    </lineage>
</organism>
<evidence type="ECO:0000313" key="3">
    <source>
        <dbReference type="Proteomes" id="UP000630660"/>
    </source>
</evidence>
<comment type="caution">
    <text evidence="2">The sequence shown here is derived from an EMBL/GenBank/DDBJ whole genome shotgun (WGS) entry which is preliminary data.</text>
</comment>
<dbReference type="EMBL" id="WJKJ01000285">
    <property type="protein sequence ID" value="MBD3365253.1"/>
    <property type="molecule type" value="Genomic_DNA"/>
</dbReference>
<evidence type="ECO:0000313" key="2">
    <source>
        <dbReference type="EMBL" id="MBD3365253.1"/>
    </source>
</evidence>
<sequence length="758" mass="85601">MRACRIRNIPGGIWEKEIQIKSAQGQGISIFKKRQIKRCIHRDTQGGYMRKPKVSRTLIILALALLVAVPAFGQWQTETRISNTPQYSYTTYYGGWAIAADTNNVHIVWRDYYYPDYMAKHVMFPVGTPPAPGPGTLISSTSERANYPVVAVDYTGKAQVSWDYGYDMWFREYDAGWGSIRDMGYGYNYPAIANDDDGNTHFAINRYSRGRQVYYRRRDAGSSSFTSPVLVHNPGYYRYAYRPSITVTSDGVIHMSFGSNNGYRLIHAWSTDNGASWNTENLTGTYECYYSYATSICHDSEDNLYIAYTSYNRPRHIYVISGNTGNWGTPEQVDQSTYRYVYYPSICCDTADNIWVAWDDRSGADYEIYYNRMDGETGTWDGFQPLTQDDDQFSRRASLAADPHGNVHICWYDYRDYSSGGRYEIYYNWFKATTGPGPEEDSLDLIMEQVIRPYAVEEPAAFVPACLIWQNLEDTTIEAEVVCRITNLGNMQVDYEDVIHAYPLDPGYNQVSAFKSFTPEINTEYEAFFVVNHPDDIDVNNNDKNQRFSTEARAQVDPIDITTPQLESEVDTMTPAANFKNVGSETAENFYCYCEILPEGYLTPDYIDSVAVASLDPEAEVAQTFAQWVCDDSSGYVARFFAAIPGGERELLGEEEFVSFLGIPYTGIAEEPLSFGLDAIKPNPFAHRTSVSFSVAKAASVSVKVYDVSGKLVETLADGTFSAGSHKVKWNADVAPGVYFVRFLTPSFDAVEKVMVIR</sequence>
<dbReference type="InterPro" id="IPR026444">
    <property type="entry name" value="Secre_tail"/>
</dbReference>
<gene>
    <name evidence="2" type="ORF">GF359_08570</name>
</gene>
<protein>
    <submittedName>
        <fullName evidence="2">T9SS type A sorting domain-containing protein</fullName>
    </submittedName>
</protein>
<dbReference type="Proteomes" id="UP000630660">
    <property type="component" value="Unassembled WGS sequence"/>
</dbReference>
<dbReference type="CDD" id="cd15482">
    <property type="entry name" value="Sialidase_non-viral"/>
    <property type="match status" value="1"/>
</dbReference>
<evidence type="ECO:0000256" key="1">
    <source>
        <dbReference type="SAM" id="Phobius"/>
    </source>
</evidence>
<reference evidence="2" key="1">
    <citation type="submission" date="2019-11" db="EMBL/GenBank/DDBJ databases">
        <title>Microbial mats filling the niche in hypersaline microbial mats.</title>
        <authorList>
            <person name="Wong H.L."/>
            <person name="Macleod F.I."/>
            <person name="White R.A. III"/>
            <person name="Burns B.P."/>
        </authorList>
    </citation>
    <scope>NUCLEOTIDE SEQUENCE</scope>
    <source>
        <strain evidence="2">Bin_327</strain>
    </source>
</reference>
<keyword evidence="1" id="KW-0472">Membrane</keyword>
<proteinExistence type="predicted"/>
<dbReference type="AlphaFoldDB" id="A0A9D5KA19"/>